<evidence type="ECO:0000256" key="2">
    <source>
        <dbReference type="ARBA" id="ARBA00022737"/>
    </source>
</evidence>
<evidence type="ECO:0000259" key="4">
    <source>
        <dbReference type="Pfam" id="PF12937"/>
    </source>
</evidence>
<dbReference type="GO" id="GO:1990234">
    <property type="term" value="C:transferase complex"/>
    <property type="evidence" value="ECO:0007669"/>
    <property type="project" value="UniProtKB-ARBA"/>
</dbReference>
<organism evidence="5 6">
    <name type="scientific">Saprolegnia diclina (strain VS20)</name>
    <dbReference type="NCBI Taxonomy" id="1156394"/>
    <lineage>
        <taxon>Eukaryota</taxon>
        <taxon>Sar</taxon>
        <taxon>Stramenopiles</taxon>
        <taxon>Oomycota</taxon>
        <taxon>Saprolegniomycetes</taxon>
        <taxon>Saprolegniales</taxon>
        <taxon>Saprolegniaceae</taxon>
        <taxon>Saprolegnia</taxon>
    </lineage>
</organism>
<dbReference type="InterPro" id="IPR001810">
    <property type="entry name" value="F-box_dom"/>
</dbReference>
<dbReference type="SUPFAM" id="SSF81383">
    <property type="entry name" value="F-box domain"/>
    <property type="match status" value="1"/>
</dbReference>
<dbReference type="SUPFAM" id="SSF50978">
    <property type="entry name" value="WD40 repeat-like"/>
    <property type="match status" value="1"/>
</dbReference>
<dbReference type="InterPro" id="IPR036047">
    <property type="entry name" value="F-box-like_dom_sf"/>
</dbReference>
<dbReference type="OrthoDB" id="19711at2759"/>
<dbReference type="PROSITE" id="PS50294">
    <property type="entry name" value="WD_REPEATS_REGION"/>
    <property type="match status" value="3"/>
</dbReference>
<reference evidence="5 6" key="1">
    <citation type="submission" date="2012-04" db="EMBL/GenBank/DDBJ databases">
        <title>The Genome Sequence of Saprolegnia declina VS20.</title>
        <authorList>
            <consortium name="The Broad Institute Genome Sequencing Platform"/>
            <person name="Russ C."/>
            <person name="Nusbaum C."/>
            <person name="Tyler B."/>
            <person name="van West P."/>
            <person name="Dieguez-Uribeondo J."/>
            <person name="de Bruijn I."/>
            <person name="Tripathy S."/>
            <person name="Jiang R."/>
            <person name="Young S.K."/>
            <person name="Zeng Q."/>
            <person name="Gargeya S."/>
            <person name="Fitzgerald M."/>
            <person name="Haas B."/>
            <person name="Abouelleil A."/>
            <person name="Alvarado L."/>
            <person name="Arachchi H.M."/>
            <person name="Berlin A."/>
            <person name="Chapman S.B."/>
            <person name="Goldberg J."/>
            <person name="Griggs A."/>
            <person name="Gujja S."/>
            <person name="Hansen M."/>
            <person name="Howarth C."/>
            <person name="Imamovic A."/>
            <person name="Larimer J."/>
            <person name="McCowen C."/>
            <person name="Montmayeur A."/>
            <person name="Murphy C."/>
            <person name="Neiman D."/>
            <person name="Pearson M."/>
            <person name="Priest M."/>
            <person name="Roberts A."/>
            <person name="Saif S."/>
            <person name="Shea T."/>
            <person name="Sisk P."/>
            <person name="Sykes S."/>
            <person name="Wortman J."/>
            <person name="Nusbaum C."/>
            <person name="Birren B."/>
        </authorList>
    </citation>
    <scope>NUCLEOTIDE SEQUENCE [LARGE SCALE GENOMIC DNA]</scope>
    <source>
        <strain evidence="5 6">VS20</strain>
    </source>
</reference>
<dbReference type="CDD" id="cd00200">
    <property type="entry name" value="WD40"/>
    <property type="match status" value="1"/>
</dbReference>
<gene>
    <name evidence="5" type="ORF">SDRG_01582</name>
</gene>
<protein>
    <recommendedName>
        <fullName evidence="4">F-box domain-containing protein</fullName>
    </recommendedName>
</protein>
<dbReference type="InterPro" id="IPR036322">
    <property type="entry name" value="WD40_repeat_dom_sf"/>
</dbReference>
<dbReference type="PROSITE" id="PS50082">
    <property type="entry name" value="WD_REPEATS_2"/>
    <property type="match status" value="6"/>
</dbReference>
<keyword evidence="1 3" id="KW-0853">WD repeat</keyword>
<dbReference type="PANTHER" id="PTHR22847">
    <property type="entry name" value="WD40 REPEAT PROTEIN"/>
    <property type="match status" value="1"/>
</dbReference>
<dbReference type="InterPro" id="IPR015943">
    <property type="entry name" value="WD40/YVTN_repeat-like_dom_sf"/>
</dbReference>
<dbReference type="InParanoid" id="T0QTW9"/>
<feature type="domain" description="F-box" evidence="4">
    <location>
        <begin position="116"/>
        <end position="155"/>
    </location>
</feature>
<feature type="repeat" description="WD" evidence="3">
    <location>
        <begin position="486"/>
        <end position="519"/>
    </location>
</feature>
<dbReference type="PRINTS" id="PR00320">
    <property type="entry name" value="GPROTEINBRPT"/>
</dbReference>
<dbReference type="AlphaFoldDB" id="T0QTW9"/>
<dbReference type="InterPro" id="IPR020472">
    <property type="entry name" value="WD40_PAC1"/>
</dbReference>
<evidence type="ECO:0000256" key="3">
    <source>
        <dbReference type="PROSITE-ProRule" id="PRU00221"/>
    </source>
</evidence>
<sequence length="519" mass="57464">MASASSDGDLRRENDHLLQEVELYRGVISVMKEDLNVKAEQIEHIYKSLKASLVHKAQSLEANQKVLQDKVSHLECVLRAKDISFARVRKHLEEATARLQQHDHSDSQQPSAWLVDDVAHRIFGFLDSASLCAAAAVQRSWYAMVMLDSVWEALYWRQWSALLPLRPQPPSLENQASDHAWLDHCRDRYLLERNWRLGKAVITTLCGHTGTVTCLQFDDTQLISGSDDGSLMLWSLAASRSNADADLTGLDRANALPPSMLAQQHHRQTRTVHKLHSFYGHGGPVWALHMYGNHTLVSGSYDKTVKLWNLQTGSCVRTLRAHTGWVSSLDMHAGKIASGSWDSCINLWDADSGELLRTLLDVPANPIYCLKWEPETNAIVAGCRSHGIQIYDVESGRCTQTFTGHVRGNQVNGIKADATTVLSGGSDATVKLWDRRDSSCTHTLHGHSGAVMCVENVGEHTVVSGAYDMTIKCWDIRHIAAPVTSVQGHSSAVFALQADATKIISGSADTTVKIFNFHH</sequence>
<dbReference type="EMBL" id="JH767134">
    <property type="protein sequence ID" value="EQC41624.1"/>
    <property type="molecule type" value="Genomic_DNA"/>
</dbReference>
<dbReference type="Gene3D" id="2.130.10.10">
    <property type="entry name" value="YVTN repeat-like/Quinoprotein amine dehydrogenase"/>
    <property type="match status" value="3"/>
</dbReference>
<feature type="repeat" description="WD" evidence="3">
    <location>
        <begin position="205"/>
        <end position="244"/>
    </location>
</feature>
<evidence type="ECO:0000313" key="5">
    <source>
        <dbReference type="EMBL" id="EQC41624.1"/>
    </source>
</evidence>
<name>T0QTW9_SAPDV</name>
<dbReference type="InterPro" id="IPR001680">
    <property type="entry name" value="WD40_rpt"/>
</dbReference>
<evidence type="ECO:0000256" key="1">
    <source>
        <dbReference type="ARBA" id="ARBA00022574"/>
    </source>
</evidence>
<dbReference type="Pfam" id="PF12937">
    <property type="entry name" value="F-box-like"/>
    <property type="match status" value="1"/>
</dbReference>
<feature type="repeat" description="WD" evidence="3">
    <location>
        <begin position="402"/>
        <end position="443"/>
    </location>
</feature>
<dbReference type="OMA" id="PTHTACY"/>
<keyword evidence="6" id="KW-1185">Reference proteome</keyword>
<dbReference type="PANTHER" id="PTHR22847:SF637">
    <property type="entry name" value="WD REPEAT DOMAIN 5B"/>
    <property type="match status" value="1"/>
</dbReference>
<dbReference type="VEuPathDB" id="FungiDB:SDRG_01582"/>
<dbReference type="Pfam" id="PF00400">
    <property type="entry name" value="WD40"/>
    <property type="match status" value="6"/>
</dbReference>
<feature type="repeat" description="WD" evidence="3">
    <location>
        <begin position="319"/>
        <end position="358"/>
    </location>
</feature>
<dbReference type="InterPro" id="IPR019775">
    <property type="entry name" value="WD40_repeat_CS"/>
</dbReference>
<dbReference type="eggNOG" id="KOG0274">
    <property type="taxonomic scope" value="Eukaryota"/>
</dbReference>
<accession>T0QTW9</accession>
<feature type="repeat" description="WD" evidence="3">
    <location>
        <begin position="278"/>
        <end position="318"/>
    </location>
</feature>
<dbReference type="GeneID" id="19942309"/>
<dbReference type="SMART" id="SM00320">
    <property type="entry name" value="WD40"/>
    <property type="match status" value="7"/>
</dbReference>
<evidence type="ECO:0000313" key="6">
    <source>
        <dbReference type="Proteomes" id="UP000030762"/>
    </source>
</evidence>
<dbReference type="STRING" id="1156394.T0QTW9"/>
<dbReference type="RefSeq" id="XP_008605338.1">
    <property type="nucleotide sequence ID" value="XM_008607116.1"/>
</dbReference>
<dbReference type="PROSITE" id="PS00678">
    <property type="entry name" value="WD_REPEATS_1"/>
    <property type="match status" value="2"/>
</dbReference>
<dbReference type="Proteomes" id="UP000030762">
    <property type="component" value="Unassembled WGS sequence"/>
</dbReference>
<feature type="repeat" description="WD" evidence="3">
    <location>
        <begin position="444"/>
        <end position="477"/>
    </location>
</feature>
<keyword evidence="2" id="KW-0677">Repeat</keyword>
<proteinExistence type="predicted"/>
<dbReference type="Gene3D" id="1.20.1280.50">
    <property type="match status" value="1"/>
</dbReference>